<protein>
    <recommendedName>
        <fullName evidence="2">ParB-like N-terminal domain-containing protein</fullName>
    </recommendedName>
</protein>
<dbReference type="Gene3D" id="3.90.1530.30">
    <property type="match status" value="1"/>
</dbReference>
<keyword evidence="1" id="KW-0159">Chromosome partition</keyword>
<dbReference type="Pfam" id="PF02195">
    <property type="entry name" value="ParB_N"/>
    <property type="match status" value="1"/>
</dbReference>
<dbReference type="EMBL" id="CP015878">
    <property type="protein sequence ID" value="ANI14449.1"/>
    <property type="molecule type" value="Genomic_DNA"/>
</dbReference>
<dbReference type="CDD" id="cd16387">
    <property type="entry name" value="ParB_N_Srx"/>
    <property type="match status" value="1"/>
</dbReference>
<evidence type="ECO:0000313" key="4">
    <source>
        <dbReference type="EMBL" id="ANI16689.1"/>
    </source>
</evidence>
<name>A0A1A9KGS4_9PSED</name>
<dbReference type="PANTHER" id="PTHR33375">
    <property type="entry name" value="CHROMOSOME-PARTITIONING PROTEIN PARB-RELATED"/>
    <property type="match status" value="1"/>
</dbReference>
<dbReference type="Gene3D" id="1.10.10.2830">
    <property type="match status" value="1"/>
</dbReference>
<reference evidence="4 5" key="1">
    <citation type="submission" date="2016-05" db="EMBL/GenBank/DDBJ databases">
        <title>Genome Sequence of Pseudomonas citronellolis Strain SJTE-3, an Estrogens and Persistent Organic Pollutants degradation strain.</title>
        <authorList>
            <person name="Liang R."/>
        </authorList>
    </citation>
    <scope>NUCLEOTIDE SEQUENCE [LARGE SCALE GENOMIC DNA]</scope>
    <source>
        <strain evidence="4 5">SJTE-3</strain>
    </source>
</reference>
<dbReference type="SMART" id="SM00470">
    <property type="entry name" value="ParB"/>
    <property type="match status" value="1"/>
</dbReference>
<dbReference type="InterPro" id="IPR036086">
    <property type="entry name" value="ParB/Sulfiredoxin_sf"/>
</dbReference>
<dbReference type="Pfam" id="PF17762">
    <property type="entry name" value="HTH_ParB"/>
    <property type="match status" value="1"/>
</dbReference>
<dbReference type="GO" id="GO:0005694">
    <property type="term" value="C:chromosome"/>
    <property type="evidence" value="ECO:0007669"/>
    <property type="project" value="TreeGrafter"/>
</dbReference>
<dbReference type="SUPFAM" id="SSF109709">
    <property type="entry name" value="KorB DNA-binding domain-like"/>
    <property type="match status" value="1"/>
</dbReference>
<feature type="domain" description="ParB-like N-terminal" evidence="2">
    <location>
        <begin position="21"/>
        <end position="127"/>
    </location>
</feature>
<gene>
    <name evidence="3" type="ORF">A9C11_10845</name>
    <name evidence="4" type="ORF">A9C11_23170</name>
</gene>
<dbReference type="AlphaFoldDB" id="A0A1A9KGS4"/>
<accession>A0A1A9KGS4</accession>
<dbReference type="InterPro" id="IPR041468">
    <property type="entry name" value="HTH_ParB/Spo0J"/>
</dbReference>
<organism evidence="4 5">
    <name type="scientific">Pseudomonas citronellolis</name>
    <dbReference type="NCBI Taxonomy" id="53408"/>
    <lineage>
        <taxon>Bacteria</taxon>
        <taxon>Pseudomonadati</taxon>
        <taxon>Pseudomonadota</taxon>
        <taxon>Gammaproteobacteria</taxon>
        <taxon>Pseudomonadales</taxon>
        <taxon>Pseudomonadaceae</taxon>
        <taxon>Pseudomonas</taxon>
    </lineage>
</organism>
<evidence type="ECO:0000259" key="2">
    <source>
        <dbReference type="SMART" id="SM00470"/>
    </source>
</evidence>
<dbReference type="EMBL" id="CP015878">
    <property type="protein sequence ID" value="ANI16689.1"/>
    <property type="molecule type" value="Genomic_DNA"/>
</dbReference>
<dbReference type="GO" id="GO:0007059">
    <property type="term" value="P:chromosome segregation"/>
    <property type="evidence" value="ECO:0007669"/>
    <property type="project" value="UniProtKB-KW"/>
</dbReference>
<dbReference type="InterPro" id="IPR050336">
    <property type="entry name" value="Chromosome_partition/occlusion"/>
</dbReference>
<proteinExistence type="predicted"/>
<dbReference type="GO" id="GO:0045881">
    <property type="term" value="P:positive regulation of sporulation resulting in formation of a cellular spore"/>
    <property type="evidence" value="ECO:0007669"/>
    <property type="project" value="TreeGrafter"/>
</dbReference>
<dbReference type="RefSeq" id="WP_064582649.1">
    <property type="nucleotide sequence ID" value="NZ_CP015878.1"/>
</dbReference>
<dbReference type="PANTHER" id="PTHR33375:SF1">
    <property type="entry name" value="CHROMOSOME-PARTITIONING PROTEIN PARB-RELATED"/>
    <property type="match status" value="1"/>
</dbReference>
<evidence type="ECO:0000313" key="3">
    <source>
        <dbReference type="EMBL" id="ANI14449.1"/>
    </source>
</evidence>
<evidence type="ECO:0000313" key="5">
    <source>
        <dbReference type="Proteomes" id="UP000077748"/>
    </source>
</evidence>
<dbReference type="InterPro" id="IPR003115">
    <property type="entry name" value="ParB_N"/>
</dbReference>
<dbReference type="Proteomes" id="UP000077748">
    <property type="component" value="Chromosome"/>
</dbReference>
<evidence type="ECO:0000256" key="1">
    <source>
        <dbReference type="ARBA" id="ARBA00022829"/>
    </source>
</evidence>
<dbReference type="SUPFAM" id="SSF110849">
    <property type="entry name" value="ParB/Sulfiredoxin"/>
    <property type="match status" value="1"/>
</dbReference>
<sequence>MAAKSFKQMIKDGDLKRADAMKARLEDLHEEPGFNLRREGEDLEQSIAELAEFLHQGGTVPPLEVRPREDGGMYVVDGHRRRRAYLKLDAEGKLPRDPDGNFWVPITAFAGNDAERVLRVITSQEGRKLSQLELADGYKRLAAFGWSPEQIARKMGKTRQHVDQVLLVGNANSDVQRMIASGEVAATTAAQAVRQHGEKAGEVLGDKLRQVKAAGGNKVTPKSIRKPQVPRCVLDDLHSLCSLIAKDLPGDVRAAIADGAEVVALTIQATSIERLLELVARADEALAQSA</sequence>